<feature type="transmembrane region" description="Helical" evidence="9">
    <location>
        <begin position="236"/>
        <end position="255"/>
    </location>
</feature>
<dbReference type="PROSITE" id="PS50850">
    <property type="entry name" value="MFS"/>
    <property type="match status" value="1"/>
</dbReference>
<evidence type="ECO:0000256" key="7">
    <source>
        <dbReference type="ARBA" id="ARBA00023136"/>
    </source>
</evidence>
<keyword evidence="3" id="KW-0813">Transport</keyword>
<evidence type="ECO:0000259" key="10">
    <source>
        <dbReference type="PROSITE" id="PS50850"/>
    </source>
</evidence>
<feature type="transmembrane region" description="Helical" evidence="9">
    <location>
        <begin position="366"/>
        <end position="388"/>
    </location>
</feature>
<dbReference type="Proteomes" id="UP000015453">
    <property type="component" value="Unassembled WGS sequence"/>
</dbReference>
<evidence type="ECO:0000256" key="8">
    <source>
        <dbReference type="ARBA" id="ARBA00044504"/>
    </source>
</evidence>
<dbReference type="GO" id="GO:0042128">
    <property type="term" value="P:nitrate assimilation"/>
    <property type="evidence" value="ECO:0007669"/>
    <property type="project" value="UniProtKB-KW"/>
</dbReference>
<dbReference type="EMBL" id="AUSU01010581">
    <property type="protein sequence ID" value="EPS57149.1"/>
    <property type="molecule type" value="Genomic_DNA"/>
</dbReference>
<feature type="transmembrane region" description="Helical" evidence="9">
    <location>
        <begin position="400"/>
        <end position="420"/>
    </location>
</feature>
<keyword evidence="6" id="KW-0534">Nitrate assimilation</keyword>
<proteinExistence type="inferred from homology"/>
<dbReference type="SUPFAM" id="SSF103473">
    <property type="entry name" value="MFS general substrate transporter"/>
    <property type="match status" value="1"/>
</dbReference>
<comment type="similarity">
    <text evidence="8">Belongs to the major facilitator superfamily. Phosphate:H(+) symporter (TC 2.A.1.9) family.</text>
</comment>
<dbReference type="InterPro" id="IPR044772">
    <property type="entry name" value="NO3_transporter"/>
</dbReference>
<dbReference type="InterPro" id="IPR011701">
    <property type="entry name" value="MFS"/>
</dbReference>
<evidence type="ECO:0000256" key="5">
    <source>
        <dbReference type="ARBA" id="ARBA00022989"/>
    </source>
</evidence>
<dbReference type="PROSITE" id="PS00216">
    <property type="entry name" value="SUGAR_TRANSPORT_1"/>
    <property type="match status" value="1"/>
</dbReference>
<feature type="transmembrane region" description="Helical" evidence="9">
    <location>
        <begin position="26"/>
        <end position="49"/>
    </location>
</feature>
<dbReference type="InterPro" id="IPR020846">
    <property type="entry name" value="MFS_dom"/>
</dbReference>
<keyword evidence="12" id="KW-1185">Reference proteome</keyword>
<dbReference type="Pfam" id="PF07690">
    <property type="entry name" value="MFS_1"/>
    <property type="match status" value="1"/>
</dbReference>
<evidence type="ECO:0000256" key="1">
    <source>
        <dbReference type="ARBA" id="ARBA00004141"/>
    </source>
</evidence>
<feature type="transmembrane region" description="Helical" evidence="9">
    <location>
        <begin position="191"/>
        <end position="211"/>
    </location>
</feature>
<evidence type="ECO:0000256" key="3">
    <source>
        <dbReference type="ARBA" id="ARBA00022448"/>
    </source>
</evidence>
<keyword evidence="7 9" id="KW-0472">Membrane</keyword>
<protein>
    <recommendedName>
        <fullName evidence="10">Major facilitator superfamily (MFS) profile domain-containing protein</fullName>
    </recommendedName>
</protein>
<evidence type="ECO:0000256" key="6">
    <source>
        <dbReference type="ARBA" id="ARBA00023063"/>
    </source>
</evidence>
<feature type="non-terminal residue" evidence="11">
    <location>
        <position position="1"/>
    </location>
</feature>
<dbReference type="GO" id="GO:0015112">
    <property type="term" value="F:nitrate transmembrane transporter activity"/>
    <property type="evidence" value="ECO:0007669"/>
    <property type="project" value="InterPro"/>
</dbReference>
<evidence type="ECO:0000313" key="11">
    <source>
        <dbReference type="EMBL" id="EPS57149.1"/>
    </source>
</evidence>
<dbReference type="Gene3D" id="1.20.1250.20">
    <property type="entry name" value="MFS general substrate transporter like domains"/>
    <property type="match status" value="2"/>
</dbReference>
<dbReference type="GO" id="GO:0016020">
    <property type="term" value="C:membrane"/>
    <property type="evidence" value="ECO:0007669"/>
    <property type="project" value="UniProtKB-SubCell"/>
</dbReference>
<feature type="transmembrane region" description="Helical" evidence="9">
    <location>
        <begin position="92"/>
        <end position="111"/>
    </location>
</feature>
<dbReference type="FunFam" id="1.20.1250.20:FF:000053">
    <property type="entry name" value="Nitrate transporter 2.1"/>
    <property type="match status" value="1"/>
</dbReference>
<evidence type="ECO:0000256" key="9">
    <source>
        <dbReference type="SAM" id="Phobius"/>
    </source>
</evidence>
<sequence>SFSLPVDSENKATAFRPFSISQPHMLAFHLAWISLFSNFFATFSIPPLIPVIRRHVGLTDADIGAAGVASFLGSIFSRLAMGPICDAFGPRAASAAVSFATAPAVLSVGFVSTARGFIAARFLIGLSLANFVAFQFWMSSMFSGEVIGAANGVLSGWALTGSGFTQLAMPAMYSSFLIGALGLKSSTALRVAFTFPAAFQTIAAVLVLALGRDSPGRTKKRNPTRLLLLRSGLLDYRAWILAAVYGSCFGVELTAENVIAGYFHRRFGLDVRTAGAAASCFGLANAVSRPGGGWVSDEMGRRFGMRGRLWSLWAVLTAAGWLCFCMGRMNSLWSSVAVMCCFSLFVQAASGLTFGVVPFLSDGSTAVVTGITATGGAIGAVLMQSILFSGRDPAMSTQNSISIMGILMVITALSISFIYFQDSGGMF</sequence>
<dbReference type="AlphaFoldDB" id="S8BRV9"/>
<dbReference type="PANTHER" id="PTHR23515">
    <property type="entry name" value="HIGH-AFFINITY NITRATE TRANSPORTER 2.3"/>
    <property type="match status" value="1"/>
</dbReference>
<feature type="transmembrane region" description="Helical" evidence="9">
    <location>
        <begin position="307"/>
        <end position="324"/>
    </location>
</feature>
<name>S8BRV9_9LAMI</name>
<dbReference type="InterPro" id="IPR036259">
    <property type="entry name" value="MFS_trans_sf"/>
</dbReference>
<organism evidence="11 12">
    <name type="scientific">Genlisea aurea</name>
    <dbReference type="NCBI Taxonomy" id="192259"/>
    <lineage>
        <taxon>Eukaryota</taxon>
        <taxon>Viridiplantae</taxon>
        <taxon>Streptophyta</taxon>
        <taxon>Embryophyta</taxon>
        <taxon>Tracheophyta</taxon>
        <taxon>Spermatophyta</taxon>
        <taxon>Magnoliopsida</taxon>
        <taxon>eudicotyledons</taxon>
        <taxon>Gunneridae</taxon>
        <taxon>Pentapetalae</taxon>
        <taxon>asterids</taxon>
        <taxon>lamiids</taxon>
        <taxon>Lamiales</taxon>
        <taxon>Lentibulariaceae</taxon>
        <taxon>Genlisea</taxon>
    </lineage>
</organism>
<reference evidence="11 12" key="1">
    <citation type="journal article" date="2013" name="BMC Genomics">
        <title>The miniature genome of a carnivorous plant Genlisea aurea contains a low number of genes and short non-coding sequences.</title>
        <authorList>
            <person name="Leushkin E.V."/>
            <person name="Sutormin R.A."/>
            <person name="Nabieva E.R."/>
            <person name="Penin A.A."/>
            <person name="Kondrashov A.S."/>
            <person name="Logacheva M.D."/>
        </authorList>
    </citation>
    <scope>NUCLEOTIDE SEQUENCE [LARGE SCALE GENOMIC DNA]</scope>
</reference>
<keyword evidence="5 9" id="KW-1133">Transmembrane helix</keyword>
<evidence type="ECO:0000313" key="12">
    <source>
        <dbReference type="Proteomes" id="UP000015453"/>
    </source>
</evidence>
<feature type="domain" description="Major facilitator superfamily (MFS) profile" evidence="10">
    <location>
        <begin position="27"/>
        <end position="423"/>
    </location>
</feature>
<comment type="subcellular location">
    <subcellularLocation>
        <location evidence="1">Membrane</location>
        <topology evidence="1">Multi-pass membrane protein</topology>
    </subcellularLocation>
</comment>
<comment type="caution">
    <text evidence="11">The sequence shown here is derived from an EMBL/GenBank/DDBJ whole genome shotgun (WGS) entry which is preliminary data.</text>
</comment>
<gene>
    <name evidence="11" type="ORF">M569_17672</name>
</gene>
<keyword evidence="4 9" id="KW-0812">Transmembrane</keyword>
<feature type="transmembrane region" description="Helical" evidence="9">
    <location>
        <begin position="336"/>
        <end position="360"/>
    </location>
</feature>
<comment type="similarity">
    <text evidence="2">Belongs to the major facilitator superfamily. Nitrate/nitrite porter (TC 2.A.1.8) family.</text>
</comment>
<feature type="transmembrane region" description="Helical" evidence="9">
    <location>
        <begin position="61"/>
        <end position="80"/>
    </location>
</feature>
<dbReference type="OrthoDB" id="434240at2759"/>
<dbReference type="CDD" id="cd17341">
    <property type="entry name" value="MFS_NRT2_like"/>
    <property type="match status" value="1"/>
</dbReference>
<feature type="transmembrane region" description="Helical" evidence="9">
    <location>
        <begin position="118"/>
        <end position="137"/>
    </location>
</feature>
<accession>S8BRV9</accession>
<dbReference type="InterPro" id="IPR005829">
    <property type="entry name" value="Sugar_transporter_CS"/>
</dbReference>
<feature type="non-terminal residue" evidence="11">
    <location>
        <position position="427"/>
    </location>
</feature>
<feature type="transmembrane region" description="Helical" evidence="9">
    <location>
        <begin position="157"/>
        <end position="179"/>
    </location>
</feature>
<evidence type="ECO:0000256" key="2">
    <source>
        <dbReference type="ARBA" id="ARBA00008432"/>
    </source>
</evidence>
<evidence type="ECO:0000256" key="4">
    <source>
        <dbReference type="ARBA" id="ARBA00022692"/>
    </source>
</evidence>